<sequence>MIDRERRNQLATLIRRYLDGKADAADFEKCQLDNYISADQAIYHVSLELSYYSEKTANTLSKQDWDYLQRLLLLLDSNSTVYWQASRLRPWTRPIAALLFIVCLLLFYFNGINVHLFLYFIPVGLATILLLFFGDPEPEVGPFNQIVTPFHSIADLGIAYDSAHFVKQRYAAPAKYRNRRSFLRNLGAKISLLLVLLLLMLMPPVMLLLLCFPFSAEEILVQPA</sequence>
<feature type="transmembrane region" description="Helical" evidence="1">
    <location>
        <begin position="190"/>
        <end position="216"/>
    </location>
</feature>
<gene>
    <name evidence="2" type="ORF">DIT97_17240</name>
</gene>
<feature type="transmembrane region" description="Helical" evidence="1">
    <location>
        <begin position="116"/>
        <end position="134"/>
    </location>
</feature>
<dbReference type="Proteomes" id="UP000263642">
    <property type="component" value="Unassembled WGS sequence"/>
</dbReference>
<evidence type="ECO:0000313" key="3">
    <source>
        <dbReference type="Proteomes" id="UP000263642"/>
    </source>
</evidence>
<evidence type="ECO:0000313" key="2">
    <source>
        <dbReference type="EMBL" id="HCO24683.1"/>
    </source>
</evidence>
<dbReference type="EMBL" id="DQAY01000105">
    <property type="protein sequence ID" value="HCO24683.1"/>
    <property type="molecule type" value="Genomic_DNA"/>
</dbReference>
<keyword evidence="1" id="KW-0812">Transmembrane</keyword>
<organism evidence="2 3">
    <name type="scientific">Gimesia maris</name>
    <dbReference type="NCBI Taxonomy" id="122"/>
    <lineage>
        <taxon>Bacteria</taxon>
        <taxon>Pseudomonadati</taxon>
        <taxon>Planctomycetota</taxon>
        <taxon>Planctomycetia</taxon>
        <taxon>Planctomycetales</taxon>
        <taxon>Planctomycetaceae</taxon>
        <taxon>Gimesia</taxon>
    </lineage>
</organism>
<reference evidence="2 3" key="1">
    <citation type="journal article" date="2018" name="Nat. Biotechnol.">
        <title>A standardized bacterial taxonomy based on genome phylogeny substantially revises the tree of life.</title>
        <authorList>
            <person name="Parks D.H."/>
            <person name="Chuvochina M."/>
            <person name="Waite D.W."/>
            <person name="Rinke C."/>
            <person name="Skarshewski A."/>
            <person name="Chaumeil P.A."/>
            <person name="Hugenholtz P."/>
        </authorList>
    </citation>
    <scope>NUCLEOTIDE SEQUENCE [LARGE SCALE GENOMIC DNA]</scope>
    <source>
        <strain evidence="2">UBA9375</strain>
    </source>
</reference>
<proteinExistence type="predicted"/>
<feature type="transmembrane region" description="Helical" evidence="1">
    <location>
        <begin position="91"/>
        <end position="110"/>
    </location>
</feature>
<keyword evidence="1" id="KW-0472">Membrane</keyword>
<keyword evidence="1" id="KW-1133">Transmembrane helix</keyword>
<evidence type="ECO:0000256" key="1">
    <source>
        <dbReference type="SAM" id="Phobius"/>
    </source>
</evidence>
<accession>A0A3D3R768</accession>
<dbReference type="AlphaFoldDB" id="A0A3D3R768"/>
<name>A0A3D3R768_9PLAN</name>
<protein>
    <submittedName>
        <fullName evidence="2">Uncharacterized protein</fullName>
    </submittedName>
</protein>
<comment type="caution">
    <text evidence="2">The sequence shown here is derived from an EMBL/GenBank/DDBJ whole genome shotgun (WGS) entry which is preliminary data.</text>
</comment>